<dbReference type="CDD" id="cd08054">
    <property type="entry name" value="gp6"/>
    <property type="match status" value="1"/>
</dbReference>
<reference evidence="1 2" key="1">
    <citation type="submission" date="2024-10" db="EMBL/GenBank/DDBJ databases">
        <title>Isolation, draft genome sequencing and identification of Phyllobacterium sp. NSA23, isolated from leaf soil.</title>
        <authorList>
            <person name="Akita H."/>
        </authorList>
    </citation>
    <scope>NUCLEOTIDE SEQUENCE [LARGE SCALE GENOMIC DNA]</scope>
    <source>
        <strain evidence="1 2">NSA23</strain>
    </source>
</reference>
<evidence type="ECO:0000313" key="1">
    <source>
        <dbReference type="EMBL" id="GAB1581393.1"/>
    </source>
</evidence>
<name>A0ABQ0GXK9_9HYPH</name>
<accession>A0ABQ0GXK9</accession>
<proteinExistence type="predicted"/>
<dbReference type="InterPro" id="IPR011738">
    <property type="entry name" value="Phage_CHP"/>
</dbReference>
<dbReference type="Gene3D" id="1.10.3230.30">
    <property type="entry name" value="Phage gp6-like head-tail connector protein"/>
    <property type="match status" value="1"/>
</dbReference>
<dbReference type="NCBIfam" id="TIGR02215">
    <property type="entry name" value="phage_chp_gp8"/>
    <property type="match status" value="1"/>
</dbReference>
<dbReference type="Proteomes" id="UP001628091">
    <property type="component" value="Unassembled WGS sequence"/>
</dbReference>
<organism evidence="1 2">
    <name type="scientific">Phyllobacterium phragmitis</name>
    <dbReference type="NCBI Taxonomy" id="2670329"/>
    <lineage>
        <taxon>Bacteria</taxon>
        <taxon>Pseudomonadati</taxon>
        <taxon>Pseudomonadota</taxon>
        <taxon>Alphaproteobacteria</taxon>
        <taxon>Hyphomicrobiales</taxon>
        <taxon>Phyllobacteriaceae</taxon>
        <taxon>Phyllobacterium</taxon>
    </lineage>
</organism>
<evidence type="ECO:0000313" key="2">
    <source>
        <dbReference type="Proteomes" id="UP001628091"/>
    </source>
</evidence>
<dbReference type="RefSeq" id="WP_407864232.1">
    <property type="nucleotide sequence ID" value="NZ_BAAFZP010000001.1"/>
</dbReference>
<dbReference type="EMBL" id="BAAFZP010000001">
    <property type="protein sequence ID" value="GAB1581393.1"/>
    <property type="molecule type" value="Genomic_DNA"/>
</dbReference>
<protein>
    <submittedName>
        <fullName evidence="1">Head-tail connector protein</fullName>
    </submittedName>
</protein>
<comment type="caution">
    <text evidence="1">The sequence shown here is derived from an EMBL/GenBank/DDBJ whole genome shotgun (WGS) entry which is preliminary data.</text>
</comment>
<keyword evidence="2" id="KW-1185">Reference proteome</keyword>
<sequence length="188" mass="20919">MTMHLVLAPAVEPVTLAEARAFLRLSTENEDAIVQQLLRTAREVVEGQTGLALISQIWRLHLDRWPRSGRIALFRYPVREIVAVTAYGPDGTPVEIGAGEWRLHKGERPQRLYLNQRPGSSSLGGLEIDFVAGFGETGADVPDALKHAILTLLAHLYEFRGAFDGEAQPVSFPPAFDRLVDIWRRISL</sequence>
<gene>
    <name evidence="1" type="ORF">PPNSA23_13360</name>
</gene>